<dbReference type="Pfam" id="PF06271">
    <property type="entry name" value="RDD"/>
    <property type="match status" value="1"/>
</dbReference>
<dbReference type="InterPro" id="IPR010432">
    <property type="entry name" value="RDD"/>
</dbReference>
<dbReference type="GO" id="GO:0005886">
    <property type="term" value="C:plasma membrane"/>
    <property type="evidence" value="ECO:0007669"/>
    <property type="project" value="UniProtKB-SubCell"/>
</dbReference>
<dbReference type="AlphaFoldDB" id="A0A0A5G184"/>
<dbReference type="OrthoDB" id="1787043at2"/>
<comment type="caution">
    <text evidence="8">The sequence shown here is derived from an EMBL/GenBank/DDBJ whole genome shotgun (WGS) entry which is preliminary data.</text>
</comment>
<evidence type="ECO:0000256" key="2">
    <source>
        <dbReference type="ARBA" id="ARBA00022475"/>
    </source>
</evidence>
<keyword evidence="3 6" id="KW-0812">Transmembrane</keyword>
<evidence type="ECO:0000313" key="9">
    <source>
        <dbReference type="Proteomes" id="UP000030403"/>
    </source>
</evidence>
<keyword evidence="5 6" id="KW-0472">Membrane</keyword>
<feature type="transmembrane region" description="Helical" evidence="6">
    <location>
        <begin position="49"/>
        <end position="67"/>
    </location>
</feature>
<feature type="domain" description="RDD" evidence="7">
    <location>
        <begin position="9"/>
        <end position="132"/>
    </location>
</feature>
<dbReference type="RefSeq" id="WP_027445608.1">
    <property type="nucleotide sequence ID" value="NZ_AULJ01000012.1"/>
</dbReference>
<evidence type="ECO:0000256" key="1">
    <source>
        <dbReference type="ARBA" id="ARBA00004651"/>
    </source>
</evidence>
<reference evidence="8 9" key="1">
    <citation type="submission" date="2013-08" db="EMBL/GenBank/DDBJ databases">
        <authorList>
            <person name="Huang J."/>
            <person name="Wang G."/>
        </authorList>
    </citation>
    <scope>NUCLEOTIDE SEQUENCE [LARGE SCALE GENOMIC DNA]</scope>
    <source>
        <strain evidence="8 9">BH030004</strain>
    </source>
</reference>
<organism evidence="8 9">
    <name type="scientific">Pontibacillus marinus BH030004 = DSM 16465</name>
    <dbReference type="NCBI Taxonomy" id="1385511"/>
    <lineage>
        <taxon>Bacteria</taxon>
        <taxon>Bacillati</taxon>
        <taxon>Bacillota</taxon>
        <taxon>Bacilli</taxon>
        <taxon>Bacillales</taxon>
        <taxon>Bacillaceae</taxon>
        <taxon>Pontibacillus</taxon>
    </lineage>
</organism>
<dbReference type="EMBL" id="AVPF01000047">
    <property type="protein sequence ID" value="KGX84863.1"/>
    <property type="molecule type" value="Genomic_DNA"/>
</dbReference>
<comment type="subcellular location">
    <subcellularLocation>
        <location evidence="1">Cell membrane</location>
        <topology evidence="1">Multi-pass membrane protein</topology>
    </subcellularLocation>
</comment>
<accession>A0A0A5G184</accession>
<evidence type="ECO:0000259" key="7">
    <source>
        <dbReference type="Pfam" id="PF06271"/>
    </source>
</evidence>
<keyword evidence="2" id="KW-1003">Cell membrane</keyword>
<feature type="transmembrane region" description="Helical" evidence="6">
    <location>
        <begin position="12"/>
        <end position="37"/>
    </location>
</feature>
<protein>
    <submittedName>
        <fullName evidence="8">Membrane protein</fullName>
    </submittedName>
</protein>
<name>A0A0A5G184_9BACI</name>
<keyword evidence="4 6" id="KW-1133">Transmembrane helix</keyword>
<dbReference type="STRING" id="1385511.GCA_000425225_01256"/>
<dbReference type="InterPro" id="IPR051791">
    <property type="entry name" value="Pra-immunoreactive"/>
</dbReference>
<dbReference type="PANTHER" id="PTHR36115:SF9">
    <property type="entry name" value="LMO1584 PROTEIN"/>
    <property type="match status" value="1"/>
</dbReference>
<dbReference type="eggNOG" id="COG1714">
    <property type="taxonomic scope" value="Bacteria"/>
</dbReference>
<evidence type="ECO:0000256" key="3">
    <source>
        <dbReference type="ARBA" id="ARBA00022692"/>
    </source>
</evidence>
<sequence>MSYEEVERPAGFWIRLGASLLDGIIIFIVLGFISLILFGDFDYTKSISLSIVEFLYILLLPVFWYGYVLGKRICGIRIVKIDGSNVGILNMILRWVVGGIIYALTLGIALIVSAFMVGLREDKRAIHDFVAGTYVTHMPPEA</sequence>
<evidence type="ECO:0000256" key="4">
    <source>
        <dbReference type="ARBA" id="ARBA00022989"/>
    </source>
</evidence>
<evidence type="ECO:0000256" key="5">
    <source>
        <dbReference type="ARBA" id="ARBA00023136"/>
    </source>
</evidence>
<feature type="transmembrane region" description="Helical" evidence="6">
    <location>
        <begin position="92"/>
        <end position="117"/>
    </location>
</feature>
<gene>
    <name evidence="8" type="ORF">N783_15750</name>
</gene>
<evidence type="ECO:0000256" key="6">
    <source>
        <dbReference type="SAM" id="Phobius"/>
    </source>
</evidence>
<dbReference type="PANTHER" id="PTHR36115">
    <property type="entry name" value="PROLINE-RICH ANTIGEN HOMOLOG-RELATED"/>
    <property type="match status" value="1"/>
</dbReference>
<keyword evidence="9" id="KW-1185">Reference proteome</keyword>
<evidence type="ECO:0000313" key="8">
    <source>
        <dbReference type="EMBL" id="KGX84863.1"/>
    </source>
</evidence>
<dbReference type="Proteomes" id="UP000030403">
    <property type="component" value="Unassembled WGS sequence"/>
</dbReference>
<proteinExistence type="predicted"/>